<sequence>MGSVTELAEAVDGKDPVAALTAVAALRRLLEELEAVHVTSARLQGSSWETIAAALGVKRQTAHRKHAHRIVDGGR</sequence>
<evidence type="ECO:0008006" key="3">
    <source>
        <dbReference type="Google" id="ProtNLM"/>
    </source>
</evidence>
<name>A0A239B004_9ACTN</name>
<keyword evidence="2" id="KW-1185">Reference proteome</keyword>
<evidence type="ECO:0000313" key="1">
    <source>
        <dbReference type="EMBL" id="SNS00902.1"/>
    </source>
</evidence>
<dbReference type="AlphaFoldDB" id="A0A239B004"/>
<dbReference type="OrthoDB" id="3579809at2"/>
<organism evidence="1 2">
    <name type="scientific">Streptosporangium subroseum</name>
    <dbReference type="NCBI Taxonomy" id="106412"/>
    <lineage>
        <taxon>Bacteria</taxon>
        <taxon>Bacillati</taxon>
        <taxon>Actinomycetota</taxon>
        <taxon>Actinomycetes</taxon>
        <taxon>Streptosporangiales</taxon>
        <taxon>Streptosporangiaceae</taxon>
        <taxon>Streptosporangium</taxon>
    </lineage>
</organism>
<accession>A0A239B004</accession>
<protein>
    <recommendedName>
        <fullName evidence="3">Homeodomain-like domain-containing protein</fullName>
    </recommendedName>
</protein>
<evidence type="ECO:0000313" key="2">
    <source>
        <dbReference type="Proteomes" id="UP000198282"/>
    </source>
</evidence>
<reference evidence="1 2" key="1">
    <citation type="submission" date="2017-06" db="EMBL/GenBank/DDBJ databases">
        <authorList>
            <person name="Kim H.J."/>
            <person name="Triplett B.A."/>
        </authorList>
    </citation>
    <scope>NUCLEOTIDE SEQUENCE [LARGE SCALE GENOMIC DNA]</scope>
    <source>
        <strain evidence="1 2">CGMCC 4.2132</strain>
    </source>
</reference>
<gene>
    <name evidence="1" type="ORF">SAMN05216276_1002251</name>
</gene>
<proteinExistence type="predicted"/>
<dbReference type="Proteomes" id="UP000198282">
    <property type="component" value="Unassembled WGS sequence"/>
</dbReference>
<dbReference type="EMBL" id="FZOD01000002">
    <property type="protein sequence ID" value="SNS00902.1"/>
    <property type="molecule type" value="Genomic_DNA"/>
</dbReference>
<dbReference type="RefSeq" id="WP_089205625.1">
    <property type="nucleotide sequence ID" value="NZ_FZOD01000002.1"/>
</dbReference>